<name>A0A7X3FMS4_9BACL</name>
<evidence type="ECO:0000313" key="3">
    <source>
        <dbReference type="Proteomes" id="UP000490800"/>
    </source>
</evidence>
<keyword evidence="3" id="KW-1185">Reference proteome</keyword>
<reference evidence="2 3" key="1">
    <citation type="journal article" date="2019" name="Microorganisms">
        <title>Paenibacillus lutrae sp. nov., A Chitinolytic Species Isolated from A River Otter in Castril Natural Park, Granada, Spain.</title>
        <authorList>
            <person name="Rodriguez M."/>
            <person name="Reina J.C."/>
            <person name="Bejar V."/>
            <person name="Llamas I."/>
        </authorList>
    </citation>
    <scope>NUCLEOTIDE SEQUENCE [LARGE SCALE GENOMIC DNA]</scope>
    <source>
        <strain evidence="2 3">N10</strain>
    </source>
</reference>
<accession>A0A7X3FMS4</accession>
<dbReference type="OrthoDB" id="2607182at2"/>
<gene>
    <name evidence="2" type="ORF">EDM21_23715</name>
</gene>
<dbReference type="RefSeq" id="WP_157338847.1">
    <property type="nucleotide sequence ID" value="NZ_RHLK01000026.1"/>
</dbReference>
<proteinExistence type="predicted"/>
<dbReference type="AlphaFoldDB" id="A0A7X3FMS4"/>
<feature type="region of interest" description="Disordered" evidence="1">
    <location>
        <begin position="79"/>
        <end position="102"/>
    </location>
</feature>
<organism evidence="2 3">
    <name type="scientific">Paenibacillus lutrae</name>
    <dbReference type="NCBI Taxonomy" id="2078573"/>
    <lineage>
        <taxon>Bacteria</taxon>
        <taxon>Bacillati</taxon>
        <taxon>Bacillota</taxon>
        <taxon>Bacilli</taxon>
        <taxon>Bacillales</taxon>
        <taxon>Paenibacillaceae</taxon>
        <taxon>Paenibacillus</taxon>
    </lineage>
</organism>
<protein>
    <submittedName>
        <fullName evidence="2">Uncharacterized protein</fullName>
    </submittedName>
</protein>
<dbReference type="Proteomes" id="UP000490800">
    <property type="component" value="Unassembled WGS sequence"/>
</dbReference>
<comment type="caution">
    <text evidence="2">The sequence shown here is derived from an EMBL/GenBank/DDBJ whole genome shotgun (WGS) entry which is preliminary data.</text>
</comment>
<sequence length="139" mass="15115">MSKHIQAYFRTENDAEDVRIRLQTYQAEQIEVGETEGLDRQTGILAPFGYAGTSGNIAVPGTPVGTSSGPAGFAAVNNGEAEHDPDKIVRGQDSGLLGGDDDNENLRYVLSAKVPENDYQEIVELIRNNNGYVEQMDEI</sequence>
<feature type="compositionally biased region" description="Basic and acidic residues" evidence="1">
    <location>
        <begin position="80"/>
        <end position="90"/>
    </location>
</feature>
<dbReference type="EMBL" id="RHLK01000026">
    <property type="protein sequence ID" value="MVP02493.1"/>
    <property type="molecule type" value="Genomic_DNA"/>
</dbReference>
<evidence type="ECO:0000313" key="2">
    <source>
        <dbReference type="EMBL" id="MVP02493.1"/>
    </source>
</evidence>
<evidence type="ECO:0000256" key="1">
    <source>
        <dbReference type="SAM" id="MobiDB-lite"/>
    </source>
</evidence>